<dbReference type="PANTHER" id="PTHR10758:SF1">
    <property type="entry name" value="COP9 SIGNALOSOME COMPLEX SUBUNIT 3"/>
    <property type="match status" value="1"/>
</dbReference>
<gene>
    <name evidence="11" type="ORF">CERZMDRAFT_38800</name>
</gene>
<keyword evidence="5" id="KW-0963">Cytoplasm</keyword>
<dbReference type="OrthoDB" id="29061at2759"/>
<comment type="subcellular location">
    <subcellularLocation>
        <location evidence="2">Cytoplasm</location>
    </subcellularLocation>
    <subcellularLocation>
        <location evidence="1">Nucleus</location>
    </subcellularLocation>
</comment>
<comment type="similarity">
    <text evidence="3">Belongs to the CSN3 family.</text>
</comment>
<evidence type="ECO:0000256" key="7">
    <source>
        <dbReference type="ARBA" id="ARBA00023242"/>
    </source>
</evidence>
<feature type="domain" description="PCI" evidence="9">
    <location>
        <begin position="318"/>
        <end position="385"/>
    </location>
</feature>
<evidence type="ECO:0000256" key="3">
    <source>
        <dbReference type="ARBA" id="ARBA00007084"/>
    </source>
</evidence>
<sequence length="476" mass="52992">MGDVVPVLLSFPPEKASTSPKAYDKAVHEYLKSLDNIADASFSKLVEKKNVLTYLDPAVNSIGYLRTLIKQIQGTRDKKQLDALDESAVIFFGTFDPVQVRYVGEDFMMLWDWAYKGLQENGETDVTPLVSSLVRLDPTTATFIPAHLHVVRLCLVRSIPSLALPILDTDIAAFPAKSTKGVPEELPCDEHELSNAWITEKNGFVKKLDPTDVLEYYLLGASIYIGMHNWSRARLFLEYVLLSPSQSHTASALQVEAYKKWALVGLIANGRAFPDPKTHDQIVWKSLKSCSRMYDELVADFTHRNEKKFQADAETGIEYIREDGNVGLVNEAMNALKRFKIIDLQQTYAAISVTRLASLLEVAPGEALQLLQTMIQDGHLNASLSGAGADTVLRFHDAVPSNSQSDLEAQTFRIQSLVAQIRDADRRLQLTKEYVEHQKRNTRAGLDGDPADAMDLTWDGPPSIPVAEGEDEDLML</sequence>
<evidence type="ECO:0000256" key="1">
    <source>
        <dbReference type="ARBA" id="ARBA00004123"/>
    </source>
</evidence>
<protein>
    <recommendedName>
        <fullName evidence="4">COP9 signalosome complex subunit 3</fullName>
    </recommendedName>
</protein>
<keyword evidence="6" id="KW-0736">Signalosome</keyword>
<evidence type="ECO:0000256" key="5">
    <source>
        <dbReference type="ARBA" id="ARBA00022490"/>
    </source>
</evidence>
<dbReference type="AlphaFoldDB" id="A0A6A6FJ93"/>
<dbReference type="Proteomes" id="UP000799539">
    <property type="component" value="Unassembled WGS sequence"/>
</dbReference>
<dbReference type="Pfam" id="PF01399">
    <property type="entry name" value="PCI"/>
    <property type="match status" value="1"/>
</dbReference>
<evidence type="ECO:0000256" key="8">
    <source>
        <dbReference type="SAM" id="MobiDB-lite"/>
    </source>
</evidence>
<dbReference type="GO" id="GO:0008180">
    <property type="term" value="C:COP9 signalosome"/>
    <property type="evidence" value="ECO:0007669"/>
    <property type="project" value="UniProtKB-KW"/>
</dbReference>
<proteinExistence type="inferred from homology"/>
<dbReference type="InterPro" id="IPR050756">
    <property type="entry name" value="CSN3"/>
</dbReference>
<evidence type="ECO:0000256" key="2">
    <source>
        <dbReference type="ARBA" id="ARBA00004496"/>
    </source>
</evidence>
<accession>A0A6A6FJ93</accession>
<evidence type="ECO:0000313" key="12">
    <source>
        <dbReference type="Proteomes" id="UP000799539"/>
    </source>
</evidence>
<dbReference type="PANTHER" id="PTHR10758">
    <property type="entry name" value="26S PROTEASOME NON-ATPASE REGULATORY SUBUNIT 3/COP9 SIGNALOSOME COMPLEX SUBUNIT 3"/>
    <property type="match status" value="1"/>
</dbReference>
<dbReference type="GO" id="GO:0006511">
    <property type="term" value="P:ubiquitin-dependent protein catabolic process"/>
    <property type="evidence" value="ECO:0007669"/>
    <property type="project" value="TreeGrafter"/>
</dbReference>
<feature type="domain" description="COP9 signalosome complex subunit 3 N-terminal helical repeats" evidence="10">
    <location>
        <begin position="38"/>
        <end position="283"/>
    </location>
</feature>
<dbReference type="EMBL" id="ML992670">
    <property type="protein sequence ID" value="KAF2213539.1"/>
    <property type="molecule type" value="Genomic_DNA"/>
</dbReference>
<dbReference type="Pfam" id="PF22788">
    <property type="entry name" value="COP9_hel_rpt"/>
    <property type="match status" value="1"/>
</dbReference>
<evidence type="ECO:0000259" key="10">
    <source>
        <dbReference type="Pfam" id="PF22788"/>
    </source>
</evidence>
<keyword evidence="12" id="KW-1185">Reference proteome</keyword>
<organism evidence="11 12">
    <name type="scientific">Cercospora zeae-maydis SCOH1-5</name>
    <dbReference type="NCBI Taxonomy" id="717836"/>
    <lineage>
        <taxon>Eukaryota</taxon>
        <taxon>Fungi</taxon>
        <taxon>Dikarya</taxon>
        <taxon>Ascomycota</taxon>
        <taxon>Pezizomycotina</taxon>
        <taxon>Dothideomycetes</taxon>
        <taxon>Dothideomycetidae</taxon>
        <taxon>Mycosphaerellales</taxon>
        <taxon>Mycosphaerellaceae</taxon>
        <taxon>Cercospora</taxon>
    </lineage>
</organism>
<evidence type="ECO:0000256" key="4">
    <source>
        <dbReference type="ARBA" id="ARBA00014878"/>
    </source>
</evidence>
<dbReference type="GO" id="GO:0005737">
    <property type="term" value="C:cytoplasm"/>
    <property type="evidence" value="ECO:0007669"/>
    <property type="project" value="UniProtKB-SubCell"/>
</dbReference>
<dbReference type="InterPro" id="IPR000717">
    <property type="entry name" value="PCI_dom"/>
</dbReference>
<reference evidence="11" key="1">
    <citation type="journal article" date="2020" name="Stud. Mycol.">
        <title>101 Dothideomycetes genomes: a test case for predicting lifestyles and emergence of pathogens.</title>
        <authorList>
            <person name="Haridas S."/>
            <person name="Albert R."/>
            <person name="Binder M."/>
            <person name="Bloem J."/>
            <person name="Labutti K."/>
            <person name="Salamov A."/>
            <person name="Andreopoulos B."/>
            <person name="Baker S."/>
            <person name="Barry K."/>
            <person name="Bills G."/>
            <person name="Bluhm B."/>
            <person name="Cannon C."/>
            <person name="Castanera R."/>
            <person name="Culley D."/>
            <person name="Daum C."/>
            <person name="Ezra D."/>
            <person name="Gonzalez J."/>
            <person name="Henrissat B."/>
            <person name="Kuo A."/>
            <person name="Liang C."/>
            <person name="Lipzen A."/>
            <person name="Lutzoni F."/>
            <person name="Magnuson J."/>
            <person name="Mondo S."/>
            <person name="Nolan M."/>
            <person name="Ohm R."/>
            <person name="Pangilinan J."/>
            <person name="Park H.-J."/>
            <person name="Ramirez L."/>
            <person name="Alfaro M."/>
            <person name="Sun H."/>
            <person name="Tritt A."/>
            <person name="Yoshinaga Y."/>
            <person name="Zwiers L.-H."/>
            <person name="Turgeon B."/>
            <person name="Goodwin S."/>
            <person name="Spatafora J."/>
            <person name="Crous P."/>
            <person name="Grigoriev I."/>
        </authorList>
    </citation>
    <scope>NUCLEOTIDE SEQUENCE</scope>
    <source>
        <strain evidence="11">SCOH1-5</strain>
    </source>
</reference>
<evidence type="ECO:0000259" key="9">
    <source>
        <dbReference type="Pfam" id="PF01399"/>
    </source>
</evidence>
<evidence type="ECO:0000256" key="6">
    <source>
        <dbReference type="ARBA" id="ARBA00022790"/>
    </source>
</evidence>
<dbReference type="InterPro" id="IPR055089">
    <property type="entry name" value="COP9_N"/>
</dbReference>
<keyword evidence="7" id="KW-0539">Nucleus</keyword>
<name>A0A6A6FJ93_9PEZI</name>
<evidence type="ECO:0000313" key="11">
    <source>
        <dbReference type="EMBL" id="KAF2213539.1"/>
    </source>
</evidence>
<feature type="region of interest" description="Disordered" evidence="8">
    <location>
        <begin position="439"/>
        <end position="476"/>
    </location>
</feature>